<proteinExistence type="predicted"/>
<dbReference type="Gene3D" id="3.90.1140.10">
    <property type="entry name" value="Cyclic phosphodiesterase"/>
    <property type="match status" value="1"/>
</dbReference>
<dbReference type="AlphaFoldDB" id="A0AAN6RVG6"/>
<comment type="caution">
    <text evidence="1">The sequence shown here is derived from an EMBL/GenBank/DDBJ whole genome shotgun (WGS) entry which is preliminary data.</text>
</comment>
<sequence length="85" mass="9663">MRDRLEEWRREFGPHLSLMYGDEPISDETLKGITKVVQQAGIKLADELEGNKEGAWEGWEGGVIWLVPTDKPISEWGTPIATRQL</sequence>
<reference evidence="1" key="2">
    <citation type="submission" date="2023-05" db="EMBL/GenBank/DDBJ databases">
        <authorList>
            <consortium name="Lawrence Berkeley National Laboratory"/>
            <person name="Steindorff A."/>
            <person name="Hensen N."/>
            <person name="Bonometti L."/>
            <person name="Westerberg I."/>
            <person name="Brannstrom I.O."/>
            <person name="Guillou S."/>
            <person name="Cros-Aarteil S."/>
            <person name="Calhoun S."/>
            <person name="Haridas S."/>
            <person name="Kuo A."/>
            <person name="Mondo S."/>
            <person name="Pangilinan J."/>
            <person name="Riley R."/>
            <person name="Labutti K."/>
            <person name="Andreopoulos B."/>
            <person name="Lipzen A."/>
            <person name="Chen C."/>
            <person name="Yanf M."/>
            <person name="Daum C."/>
            <person name="Ng V."/>
            <person name="Clum A."/>
            <person name="Ohm R."/>
            <person name="Martin F."/>
            <person name="Silar P."/>
            <person name="Natvig D."/>
            <person name="Lalanne C."/>
            <person name="Gautier V."/>
            <person name="Ament-Velasquez S.L."/>
            <person name="Kruys A."/>
            <person name="Hutchinson M.I."/>
            <person name="Powell A.J."/>
            <person name="Barry K."/>
            <person name="Miller A.N."/>
            <person name="Grigoriev I.V."/>
            <person name="Debuchy R."/>
            <person name="Gladieux P."/>
            <person name="Thoren M.H."/>
            <person name="Johannesson H."/>
        </authorList>
    </citation>
    <scope>NUCLEOTIDE SEQUENCE</scope>
    <source>
        <strain evidence="1">CBS 103.79</strain>
    </source>
</reference>
<dbReference type="EMBL" id="MU855420">
    <property type="protein sequence ID" value="KAK3903963.1"/>
    <property type="molecule type" value="Genomic_DNA"/>
</dbReference>
<evidence type="ECO:0000313" key="2">
    <source>
        <dbReference type="Proteomes" id="UP001303889"/>
    </source>
</evidence>
<dbReference type="Proteomes" id="UP001303889">
    <property type="component" value="Unassembled WGS sequence"/>
</dbReference>
<organism evidence="1 2">
    <name type="scientific">Staphylotrichum tortipilum</name>
    <dbReference type="NCBI Taxonomy" id="2831512"/>
    <lineage>
        <taxon>Eukaryota</taxon>
        <taxon>Fungi</taxon>
        <taxon>Dikarya</taxon>
        <taxon>Ascomycota</taxon>
        <taxon>Pezizomycotina</taxon>
        <taxon>Sordariomycetes</taxon>
        <taxon>Sordariomycetidae</taxon>
        <taxon>Sordariales</taxon>
        <taxon>Chaetomiaceae</taxon>
        <taxon>Staphylotrichum</taxon>
    </lineage>
</organism>
<evidence type="ECO:0000313" key="1">
    <source>
        <dbReference type="EMBL" id="KAK3903963.1"/>
    </source>
</evidence>
<dbReference type="Pfam" id="PF07823">
    <property type="entry name" value="CPDase"/>
    <property type="match status" value="1"/>
</dbReference>
<dbReference type="GO" id="GO:0004112">
    <property type="term" value="F:cyclic-nucleotide phosphodiesterase activity"/>
    <property type="evidence" value="ECO:0007669"/>
    <property type="project" value="InterPro"/>
</dbReference>
<gene>
    <name evidence="1" type="ORF">C8A05DRAFT_32259</name>
</gene>
<accession>A0AAN6RVG6</accession>
<keyword evidence="2" id="KW-1185">Reference proteome</keyword>
<name>A0AAN6RVG6_9PEZI</name>
<dbReference type="InterPro" id="IPR012386">
    <property type="entry name" value="Cyclic-nucl_3Pdiesterase"/>
</dbReference>
<protein>
    <submittedName>
        <fullName evidence="1">Uncharacterized protein</fullName>
    </submittedName>
</protein>
<reference evidence="1" key="1">
    <citation type="journal article" date="2023" name="Mol. Phylogenet. Evol.">
        <title>Genome-scale phylogeny and comparative genomics of the fungal order Sordariales.</title>
        <authorList>
            <person name="Hensen N."/>
            <person name="Bonometti L."/>
            <person name="Westerberg I."/>
            <person name="Brannstrom I.O."/>
            <person name="Guillou S."/>
            <person name="Cros-Aarteil S."/>
            <person name="Calhoun S."/>
            <person name="Haridas S."/>
            <person name="Kuo A."/>
            <person name="Mondo S."/>
            <person name="Pangilinan J."/>
            <person name="Riley R."/>
            <person name="LaButti K."/>
            <person name="Andreopoulos B."/>
            <person name="Lipzen A."/>
            <person name="Chen C."/>
            <person name="Yan M."/>
            <person name="Daum C."/>
            <person name="Ng V."/>
            <person name="Clum A."/>
            <person name="Steindorff A."/>
            <person name="Ohm R.A."/>
            <person name="Martin F."/>
            <person name="Silar P."/>
            <person name="Natvig D.O."/>
            <person name="Lalanne C."/>
            <person name="Gautier V."/>
            <person name="Ament-Velasquez S.L."/>
            <person name="Kruys A."/>
            <person name="Hutchinson M.I."/>
            <person name="Powell A.J."/>
            <person name="Barry K."/>
            <person name="Miller A.N."/>
            <person name="Grigoriev I.V."/>
            <person name="Debuchy R."/>
            <person name="Gladieux P."/>
            <person name="Hiltunen Thoren M."/>
            <person name="Johannesson H."/>
        </authorList>
    </citation>
    <scope>NUCLEOTIDE SEQUENCE</scope>
    <source>
        <strain evidence="1">CBS 103.79</strain>
    </source>
</reference>